<comment type="caution">
    <text evidence="1">The sequence shown here is derived from an EMBL/GenBank/DDBJ whole genome shotgun (WGS) entry which is preliminary data.</text>
</comment>
<evidence type="ECO:0000313" key="1">
    <source>
        <dbReference type="EMBL" id="TYS46322.1"/>
    </source>
</evidence>
<dbReference type="EMBL" id="VTER01000008">
    <property type="protein sequence ID" value="TYS46322.1"/>
    <property type="molecule type" value="Genomic_DNA"/>
</dbReference>
<name>A0A5D4R9L5_9BACI</name>
<proteinExistence type="predicted"/>
<dbReference type="AlphaFoldDB" id="A0A5D4R9L5"/>
<dbReference type="RefSeq" id="WP_148975899.1">
    <property type="nucleotide sequence ID" value="NZ_VTER01000008.1"/>
</dbReference>
<evidence type="ECO:0000313" key="2">
    <source>
        <dbReference type="Proteomes" id="UP000322139"/>
    </source>
</evidence>
<protein>
    <submittedName>
        <fullName evidence="1">Uncharacterized protein</fullName>
    </submittedName>
</protein>
<accession>A0A5D4R9L5</accession>
<dbReference type="Proteomes" id="UP000322139">
    <property type="component" value="Unassembled WGS sequence"/>
</dbReference>
<organism evidence="1 2">
    <name type="scientific">Bacillus infantis</name>
    <dbReference type="NCBI Taxonomy" id="324767"/>
    <lineage>
        <taxon>Bacteria</taxon>
        <taxon>Bacillati</taxon>
        <taxon>Bacillota</taxon>
        <taxon>Bacilli</taxon>
        <taxon>Bacillales</taxon>
        <taxon>Bacillaceae</taxon>
        <taxon>Bacillus</taxon>
    </lineage>
</organism>
<sequence>MEKHDKDRIVKKLFERFYEEFPSLEKFGESGKKRTEEDINYHFQYLETAYKLESIQIFTDYSKWLQDILTSRGLDSFYLVLNFKWLIEEMNETDAEEKNFYIQALEEGIKVLEALEAEGSQA</sequence>
<gene>
    <name evidence="1" type="ORF">FZD51_17245</name>
</gene>
<reference evidence="1 2" key="1">
    <citation type="submission" date="2019-08" db="EMBL/GenBank/DDBJ databases">
        <title>Bacillus genomes from the desert of Cuatro Cienegas, Coahuila.</title>
        <authorList>
            <person name="Olmedo-Alvarez G."/>
        </authorList>
    </citation>
    <scope>NUCLEOTIDE SEQUENCE [LARGE SCALE GENOMIC DNA]</scope>
    <source>
        <strain evidence="1 2">CH446_14T</strain>
    </source>
</reference>